<dbReference type="GO" id="GO:1990316">
    <property type="term" value="C:Atg1/ULK1 kinase complex"/>
    <property type="evidence" value="ECO:0007669"/>
    <property type="project" value="InterPro"/>
</dbReference>
<dbReference type="InterPro" id="IPR040182">
    <property type="entry name" value="ATG13"/>
</dbReference>
<gene>
    <name evidence="3" type="ORF">RHSIM_Rhsim03G0218600</name>
</gene>
<sequence>MDLQDNVQKEYGRFEQIVSHFLSKSLHIILDSRVPSIFPNGHNPLLGTPVKKSDKWFTLILGDGPACLENLSLWHRNLTEPMIIDIVLVQEVPDSSSDHNPTITFGLGMYVETLIERWVVQYEDSRTVFPRVVESSSSYKKTYKKSVILLRSLYSLMRLLPAYRPFQKLCSSTRASDFDISYNVSSFTAPFSREELEVMKIYQFTPVDAPEGRLFISLTYRDDLSCFNLDTSIAYPPQIITDYFA</sequence>
<dbReference type="GO" id="GO:0034497">
    <property type="term" value="P:protein localization to phagophore assembly site"/>
    <property type="evidence" value="ECO:0007669"/>
    <property type="project" value="TreeGrafter"/>
</dbReference>
<evidence type="ECO:0000313" key="3">
    <source>
        <dbReference type="EMBL" id="KAF7147293.1"/>
    </source>
</evidence>
<dbReference type="PANTHER" id="PTHR13430:SF4">
    <property type="entry name" value="AUTOPHAGY-RELATED PROTEIN 13"/>
    <property type="match status" value="1"/>
</dbReference>
<dbReference type="InterPro" id="IPR018731">
    <property type="entry name" value="Atg13_N"/>
</dbReference>
<feature type="domain" description="Autophagy-related protein 13 N-terminal" evidence="2">
    <location>
        <begin position="18"/>
        <end position="224"/>
    </location>
</feature>
<reference evidence="3" key="1">
    <citation type="submission" date="2019-11" db="EMBL/GenBank/DDBJ databases">
        <authorList>
            <person name="Liu Y."/>
            <person name="Hou J."/>
            <person name="Li T.-Q."/>
            <person name="Guan C.-H."/>
            <person name="Wu X."/>
            <person name="Wu H.-Z."/>
            <person name="Ling F."/>
            <person name="Zhang R."/>
            <person name="Shi X.-G."/>
            <person name="Ren J.-P."/>
            <person name="Chen E.-F."/>
            <person name="Sun J.-M."/>
        </authorList>
    </citation>
    <scope>NUCLEOTIDE SEQUENCE</scope>
    <source>
        <strain evidence="3">Adult_tree_wgs_1</strain>
        <tissue evidence="3">Leaves</tissue>
    </source>
</reference>
<comment type="caution">
    <text evidence="3">The sequence shown here is derived from an EMBL/GenBank/DDBJ whole genome shotgun (WGS) entry which is preliminary data.</text>
</comment>
<keyword evidence="1" id="KW-0072">Autophagy</keyword>
<dbReference type="Gene3D" id="3.30.900.10">
    <property type="entry name" value="HORMA domain"/>
    <property type="match status" value="1"/>
</dbReference>
<dbReference type="OrthoDB" id="70161at2759"/>
<dbReference type="InterPro" id="IPR036570">
    <property type="entry name" value="HORMA_dom_sf"/>
</dbReference>
<dbReference type="PANTHER" id="PTHR13430">
    <property type="match status" value="1"/>
</dbReference>
<dbReference type="Pfam" id="PF10033">
    <property type="entry name" value="ATG13"/>
    <property type="match status" value="1"/>
</dbReference>
<evidence type="ECO:0000259" key="2">
    <source>
        <dbReference type="Pfam" id="PF10033"/>
    </source>
</evidence>
<organism evidence="3 4">
    <name type="scientific">Rhododendron simsii</name>
    <name type="common">Sims's rhododendron</name>
    <dbReference type="NCBI Taxonomy" id="118357"/>
    <lineage>
        <taxon>Eukaryota</taxon>
        <taxon>Viridiplantae</taxon>
        <taxon>Streptophyta</taxon>
        <taxon>Embryophyta</taxon>
        <taxon>Tracheophyta</taxon>
        <taxon>Spermatophyta</taxon>
        <taxon>Magnoliopsida</taxon>
        <taxon>eudicotyledons</taxon>
        <taxon>Gunneridae</taxon>
        <taxon>Pentapetalae</taxon>
        <taxon>asterids</taxon>
        <taxon>Ericales</taxon>
        <taxon>Ericaceae</taxon>
        <taxon>Ericoideae</taxon>
        <taxon>Rhodoreae</taxon>
        <taxon>Rhododendron</taxon>
    </lineage>
</organism>
<keyword evidence="4" id="KW-1185">Reference proteome</keyword>
<name>A0A834H4D6_RHOSS</name>
<accession>A0A834H4D6</accession>
<proteinExistence type="predicted"/>
<protein>
    <recommendedName>
        <fullName evidence="2">Autophagy-related protein 13 N-terminal domain-containing protein</fullName>
    </recommendedName>
</protein>
<evidence type="ECO:0000313" key="4">
    <source>
        <dbReference type="Proteomes" id="UP000626092"/>
    </source>
</evidence>
<dbReference type="GO" id="GO:0005829">
    <property type="term" value="C:cytosol"/>
    <property type="evidence" value="ECO:0007669"/>
    <property type="project" value="TreeGrafter"/>
</dbReference>
<dbReference type="Proteomes" id="UP000626092">
    <property type="component" value="Unassembled WGS sequence"/>
</dbReference>
<evidence type="ECO:0000256" key="1">
    <source>
        <dbReference type="ARBA" id="ARBA00023006"/>
    </source>
</evidence>
<dbReference type="GO" id="GO:0000423">
    <property type="term" value="P:mitophagy"/>
    <property type="evidence" value="ECO:0007669"/>
    <property type="project" value="TreeGrafter"/>
</dbReference>
<dbReference type="AlphaFoldDB" id="A0A834H4D6"/>
<dbReference type="GO" id="GO:0034727">
    <property type="term" value="P:piecemeal microautophagy of the nucleus"/>
    <property type="evidence" value="ECO:0007669"/>
    <property type="project" value="TreeGrafter"/>
</dbReference>
<dbReference type="GO" id="GO:0000407">
    <property type="term" value="C:phagophore assembly site"/>
    <property type="evidence" value="ECO:0007669"/>
    <property type="project" value="TreeGrafter"/>
</dbReference>
<dbReference type="EMBL" id="WJXA01000003">
    <property type="protein sequence ID" value="KAF7147293.1"/>
    <property type="molecule type" value="Genomic_DNA"/>
</dbReference>